<dbReference type="InterPro" id="IPR005135">
    <property type="entry name" value="Endo/exonuclease/phosphatase"/>
</dbReference>
<evidence type="ECO:0000259" key="2">
    <source>
        <dbReference type="PROSITE" id="PS50878"/>
    </source>
</evidence>
<evidence type="ECO:0000256" key="1">
    <source>
        <dbReference type="SAM" id="Coils"/>
    </source>
</evidence>
<dbReference type="PANTHER" id="PTHR47027">
    <property type="entry name" value="REVERSE TRANSCRIPTASE DOMAIN-CONTAINING PROTEIN"/>
    <property type="match status" value="1"/>
</dbReference>
<dbReference type="Gene3D" id="3.60.10.10">
    <property type="entry name" value="Endonuclease/exonuclease/phosphatase"/>
    <property type="match status" value="1"/>
</dbReference>
<dbReference type="PANTHER" id="PTHR47027:SF25">
    <property type="entry name" value="REVERSE TRANSCRIPTASE DOMAIN-CONTAINING PROTEIN"/>
    <property type="match status" value="1"/>
</dbReference>
<sequence>MPKADGVSQKRRLCITGHLPKRDQETRTSLRKDDTQIREAFQNFLTPPLPVPSPDEKGGGLVRRAGDPSNVKNFSAKETTKHISVALKEPKFRFMTDNLPIRNAVFSPKNQTFVATWNVRTLNQTGNLAQLLREFDEYRLDILGISEVRWLGTGRMTSGNKTVLHSGHENRHERGVGFVLSGRAAKALEGWNPVSDRIISARFVTRHTRITIIQTYAPTEDSNDDTKNDFYEFLQDTIDNAPRRDLKIVLGDFNAKINGNRCGFESTVGPFASSEELSNNGERLISFCDHNELCIGNTYFQHRQIHKKTWRSPDGRTLNEIDHVCISRRWRSSLQDVRVLRGADIGSDHYMVRAVVKLKLKKIRSTSFARPFAVEKLKDPNLASRLALEMRNRFDALEEITNLEDEWTAIRDTIKVCAEKVVGRRRGKRKEEWIKDSTWQKIDERMYAKLQREQAKTSRELEEAKRRYTELDRLVKKSCRDDKNDWLIRKGAEAQYAADHGDSKTLYRIVREFTGNRSNSNVPIRDKNGRLLSNSDEQNQRWLEYFRDILNQPSPSTTYCFDNTDPVEQLEVNTGYITKEEVSAAIECLKNRKSPGLDEISAELLKAGSTVVVEKLVNLFNRCWSQGEVPEGWRRGVIVKIPKKGNLSDCSNWRGITLLSVPGKTFCIVLLRRICTAIDGRLREEQAGFRSGRSCSEQIFTLRNIIKQCVEYGQPLVINFVDFKKAFDSIHRESLWAILKTYGVPRSFISIFKNLYLNSSCCVRTDTGYTPFFQIDTGVRQGCILSPILFKVCLDFVMRETMKEVRAGISWHDRSRLTDLDFADDIALLAEDENKLQQVTTCLSKEASMIGLRISACKSKVMKVGFDQTQLNISVDDTTLKTVGNFTYLRSTITHNGDAEMEVRIRIAKAAAVFRRLQPLWASSSISQNIKLRLYYSIAIPTALYASETWKSTASLVKRLNAFHQRCLRRIMKIRYTDHVTNEEVLRRCGSNCLHVVVAQRRLRLAGHILRMAQQRVSRVAMNWIPSGAKRGRGRPRSTWRRTFENDLKTINVSRSEGEMIAQDRQQWKNLVARCALQHGRN</sequence>
<dbReference type="GO" id="GO:0003824">
    <property type="term" value="F:catalytic activity"/>
    <property type="evidence" value="ECO:0007669"/>
    <property type="project" value="InterPro"/>
</dbReference>
<dbReference type="CDD" id="cd01650">
    <property type="entry name" value="RT_nLTR_like"/>
    <property type="match status" value="1"/>
</dbReference>
<keyword evidence="1" id="KW-0175">Coiled coil</keyword>
<dbReference type="InterPro" id="IPR043502">
    <property type="entry name" value="DNA/RNA_pol_sf"/>
</dbReference>
<organism evidence="3 4">
    <name type="scientific">Haemonchus contortus</name>
    <name type="common">Barber pole worm</name>
    <dbReference type="NCBI Taxonomy" id="6289"/>
    <lineage>
        <taxon>Eukaryota</taxon>
        <taxon>Metazoa</taxon>
        <taxon>Ecdysozoa</taxon>
        <taxon>Nematoda</taxon>
        <taxon>Chromadorea</taxon>
        <taxon>Rhabditida</taxon>
        <taxon>Rhabditina</taxon>
        <taxon>Rhabditomorpha</taxon>
        <taxon>Strongyloidea</taxon>
        <taxon>Trichostrongylidae</taxon>
        <taxon>Haemonchus</taxon>
    </lineage>
</organism>
<dbReference type="InterPro" id="IPR000477">
    <property type="entry name" value="RT_dom"/>
</dbReference>
<dbReference type="Proteomes" id="UP000025227">
    <property type="component" value="Unplaced"/>
</dbReference>
<dbReference type="Pfam" id="PF00078">
    <property type="entry name" value="RVT_1"/>
    <property type="match status" value="1"/>
</dbReference>
<dbReference type="SUPFAM" id="SSF56672">
    <property type="entry name" value="DNA/RNA polymerases"/>
    <property type="match status" value="1"/>
</dbReference>
<proteinExistence type="predicted"/>
<dbReference type="OMA" id="INGSEAW"/>
<reference evidence="4" key="1">
    <citation type="submission" date="2020-12" db="UniProtKB">
        <authorList>
            <consortium name="WormBaseParasite"/>
        </authorList>
    </citation>
    <scope>IDENTIFICATION</scope>
    <source>
        <strain evidence="4">MHco3</strain>
    </source>
</reference>
<dbReference type="SUPFAM" id="SSF56219">
    <property type="entry name" value="DNase I-like"/>
    <property type="match status" value="1"/>
</dbReference>
<name>A0A7I5E625_HAECO</name>
<dbReference type="PROSITE" id="PS50878">
    <property type="entry name" value="RT_POL"/>
    <property type="match status" value="1"/>
</dbReference>
<feature type="domain" description="Reverse transcriptase" evidence="2">
    <location>
        <begin position="622"/>
        <end position="875"/>
    </location>
</feature>
<dbReference type="Pfam" id="PF03372">
    <property type="entry name" value="Exo_endo_phos"/>
    <property type="match status" value="1"/>
</dbReference>
<feature type="coiled-coil region" evidence="1">
    <location>
        <begin position="447"/>
        <end position="481"/>
    </location>
</feature>
<protein>
    <submittedName>
        <fullName evidence="4">Reverse transcriptase domain-containing protein</fullName>
    </submittedName>
</protein>
<keyword evidence="3" id="KW-1185">Reference proteome</keyword>
<dbReference type="OrthoDB" id="5864900at2759"/>
<dbReference type="CDD" id="cd09076">
    <property type="entry name" value="L1-EN"/>
    <property type="match status" value="1"/>
</dbReference>
<evidence type="ECO:0000313" key="3">
    <source>
        <dbReference type="Proteomes" id="UP000025227"/>
    </source>
</evidence>
<evidence type="ECO:0000313" key="4">
    <source>
        <dbReference type="WBParaSite" id="HCON_00020710-00001"/>
    </source>
</evidence>
<dbReference type="WBParaSite" id="HCON_00020710-00001">
    <property type="protein sequence ID" value="HCON_00020710-00001"/>
    <property type="gene ID" value="HCON_00020710"/>
</dbReference>
<accession>A0A7I5E625</accession>
<dbReference type="InterPro" id="IPR036691">
    <property type="entry name" value="Endo/exonu/phosph_ase_sf"/>
</dbReference>
<dbReference type="AlphaFoldDB" id="A0A7I5E625"/>